<accession>A0A5J6MGH4</accession>
<dbReference type="KEGG" id="htq:FRZ44_18670"/>
<dbReference type="RefSeq" id="WP_151176914.1">
    <property type="nucleotide sequence ID" value="NZ_CP042906.1"/>
</dbReference>
<dbReference type="AlphaFoldDB" id="A0A5J6MGH4"/>
<keyword evidence="2" id="KW-1185">Reference proteome</keyword>
<sequence>MTNIVSLPALDLGRTRLLGFYRDQLSAQRDRAVQALNTALASMMALQDERCRATLAPMIDSFRTAAEAFARIDPLAPPDALLLARMTEALDRLAQLTLNSGIF</sequence>
<reference evidence="1 2" key="1">
    <citation type="submission" date="2019-08" db="EMBL/GenBank/DDBJ databases">
        <title>Hyperibacter terrae gen. nov., sp. nov. and Hyperibacter viscosus sp. nov., two new members in the family Rhodospirillaceae isolated from the rhizosphere of Hypericum perforatum.</title>
        <authorList>
            <person name="Noviana Z."/>
        </authorList>
    </citation>
    <scope>NUCLEOTIDE SEQUENCE [LARGE SCALE GENOMIC DNA]</scope>
    <source>
        <strain evidence="1 2">R5913</strain>
    </source>
</reference>
<proteinExistence type="predicted"/>
<evidence type="ECO:0000313" key="1">
    <source>
        <dbReference type="EMBL" id="QEX16572.1"/>
    </source>
</evidence>
<name>A0A5J6MGH4_9PROT</name>
<evidence type="ECO:0000313" key="2">
    <source>
        <dbReference type="Proteomes" id="UP000326202"/>
    </source>
</evidence>
<organism evidence="1 2">
    <name type="scientific">Hypericibacter terrae</name>
    <dbReference type="NCBI Taxonomy" id="2602015"/>
    <lineage>
        <taxon>Bacteria</taxon>
        <taxon>Pseudomonadati</taxon>
        <taxon>Pseudomonadota</taxon>
        <taxon>Alphaproteobacteria</taxon>
        <taxon>Rhodospirillales</taxon>
        <taxon>Dongiaceae</taxon>
        <taxon>Hypericibacter</taxon>
    </lineage>
</organism>
<gene>
    <name evidence="1" type="ORF">FRZ44_18670</name>
</gene>
<dbReference type="Proteomes" id="UP000326202">
    <property type="component" value="Chromosome"/>
</dbReference>
<protein>
    <submittedName>
        <fullName evidence="1">Uncharacterized protein</fullName>
    </submittedName>
</protein>
<dbReference type="EMBL" id="CP042906">
    <property type="protein sequence ID" value="QEX16572.1"/>
    <property type="molecule type" value="Genomic_DNA"/>
</dbReference>